<keyword evidence="1" id="KW-0812">Transmembrane</keyword>
<name>A0AAQ2ZE26_OENOE</name>
<sequence>MLFGIKAIWDFLSLIFVFNFKIIYRVKGYRDEGIMTYFLLLFALLGFVFLPVGIIWLIVAFVRKTKKKLPSIILILGILLIGIGVATTEYNDRVNTIQIYSTKINKVYIAKNIVQKDDWLIEGSTKAPNGAKIAVANLNDDSSAGEIIKSPIATTAEVTWPKVENGKFRAYINISEAMGPNEHEAGQSVSLHIVALTNYNKKITSTIPNKMVSTIENSSSAEKFSLTTSQANYLNSLR</sequence>
<dbReference type="RefSeq" id="WP_239644490.1">
    <property type="nucleotide sequence ID" value="NZ_LR031358.1"/>
</dbReference>
<evidence type="ECO:0000256" key="1">
    <source>
        <dbReference type="SAM" id="Phobius"/>
    </source>
</evidence>
<proteinExistence type="predicted"/>
<feature type="transmembrane region" description="Helical" evidence="1">
    <location>
        <begin position="36"/>
        <end position="62"/>
    </location>
</feature>
<evidence type="ECO:0000313" key="2">
    <source>
        <dbReference type="EMBL" id="VDB98048.1"/>
    </source>
</evidence>
<organism evidence="2 3">
    <name type="scientific">Oenococcus oeni</name>
    <name type="common">Leuconostoc oenos</name>
    <dbReference type="NCBI Taxonomy" id="1247"/>
    <lineage>
        <taxon>Bacteria</taxon>
        <taxon>Bacillati</taxon>
        <taxon>Bacillota</taxon>
        <taxon>Bacilli</taxon>
        <taxon>Lactobacillales</taxon>
        <taxon>Lactobacillaceae</taxon>
        <taxon>Oenococcus</taxon>
    </lineage>
</organism>
<feature type="transmembrane region" description="Helical" evidence="1">
    <location>
        <begin position="7"/>
        <end position="24"/>
    </location>
</feature>
<keyword evidence="1" id="KW-1133">Transmembrane helix</keyword>
<keyword evidence="1" id="KW-0472">Membrane</keyword>
<gene>
    <name evidence="2" type="ORF">OENI_0906</name>
</gene>
<dbReference type="Proteomes" id="UP000294726">
    <property type="component" value="Chromosome"/>
</dbReference>
<dbReference type="EMBL" id="LR031358">
    <property type="protein sequence ID" value="VDB98048.1"/>
    <property type="molecule type" value="Genomic_DNA"/>
</dbReference>
<reference evidence="2 3" key="1">
    <citation type="submission" date="2018-08" db="EMBL/GenBank/DDBJ databases">
        <authorList>
            <person name="Lorentzen P. G. S. M."/>
        </authorList>
    </citation>
    <scope>NUCLEOTIDE SEQUENCE [LARGE SCALE GENOMIC DNA]</scope>
    <source>
        <strain evidence="2 3">CRBO_1381</strain>
    </source>
</reference>
<protein>
    <submittedName>
        <fullName evidence="2">Uncharacterized protein</fullName>
    </submittedName>
</protein>
<accession>A0AAQ2ZE26</accession>
<evidence type="ECO:0000313" key="3">
    <source>
        <dbReference type="Proteomes" id="UP000294726"/>
    </source>
</evidence>
<dbReference type="AlphaFoldDB" id="A0AAQ2ZE26"/>
<feature type="transmembrane region" description="Helical" evidence="1">
    <location>
        <begin position="69"/>
        <end position="87"/>
    </location>
</feature>